<evidence type="ECO:0000256" key="1">
    <source>
        <dbReference type="SAM" id="MobiDB-lite"/>
    </source>
</evidence>
<keyword evidence="2" id="KW-1185">Reference proteome</keyword>
<accession>A0A0M3I9N0</accession>
<feature type="region of interest" description="Disordered" evidence="1">
    <location>
        <begin position="1"/>
        <end position="34"/>
    </location>
</feature>
<organism evidence="2 3">
    <name type="scientific">Ascaris lumbricoides</name>
    <name type="common">Giant roundworm</name>
    <dbReference type="NCBI Taxonomy" id="6252"/>
    <lineage>
        <taxon>Eukaryota</taxon>
        <taxon>Metazoa</taxon>
        <taxon>Ecdysozoa</taxon>
        <taxon>Nematoda</taxon>
        <taxon>Chromadorea</taxon>
        <taxon>Rhabditida</taxon>
        <taxon>Spirurina</taxon>
        <taxon>Ascaridomorpha</taxon>
        <taxon>Ascaridoidea</taxon>
        <taxon>Ascarididae</taxon>
        <taxon>Ascaris</taxon>
    </lineage>
</organism>
<reference evidence="3" key="1">
    <citation type="submission" date="2017-02" db="UniProtKB">
        <authorList>
            <consortium name="WormBaseParasite"/>
        </authorList>
    </citation>
    <scope>IDENTIFICATION</scope>
</reference>
<evidence type="ECO:0000313" key="3">
    <source>
        <dbReference type="WBParaSite" id="ALUE_0001418601-mRNA-1"/>
    </source>
</evidence>
<protein>
    <submittedName>
        <fullName evidence="3">HOOK domain-containing protein</fullName>
    </submittedName>
</protein>
<dbReference type="Proteomes" id="UP000036681">
    <property type="component" value="Unplaced"/>
</dbReference>
<name>A0A0M3I9N0_ASCLU</name>
<sequence length="137" mass="15927">MDELIKEQEALKAPRNSHLEKTLEETQQQLSETRAQLDRAVAQVSHLESLSKSQGAYGETWENQYRLALAELESLRDENACLKMKIRRQYKQIELLTQQSEMEADVVDLENRVGIVHREDNKTESNNGDNREQMIEI</sequence>
<evidence type="ECO:0000313" key="2">
    <source>
        <dbReference type="Proteomes" id="UP000036681"/>
    </source>
</evidence>
<proteinExistence type="predicted"/>
<feature type="compositionally biased region" description="Polar residues" evidence="1">
    <location>
        <begin position="25"/>
        <end position="34"/>
    </location>
</feature>
<feature type="region of interest" description="Disordered" evidence="1">
    <location>
        <begin position="118"/>
        <end position="137"/>
    </location>
</feature>
<feature type="compositionally biased region" description="Basic and acidic residues" evidence="1">
    <location>
        <begin position="1"/>
        <end position="24"/>
    </location>
</feature>
<dbReference type="WBParaSite" id="ALUE_0001418601-mRNA-1">
    <property type="protein sequence ID" value="ALUE_0001418601-mRNA-1"/>
    <property type="gene ID" value="ALUE_0001418601"/>
</dbReference>
<dbReference type="AlphaFoldDB" id="A0A0M3I9N0"/>